<gene>
    <name evidence="1" type="ORF">QLQ22_08585</name>
</gene>
<sequence length="586" mass="67307">MKSPFKRYPIRNVFFLAFAGFVTLLLVTIVIVSYQVSISQMQNNTSHYQQKLLREMNEQISIQKKAIEQVSLAMTRNSDLQEYLQGKKDNYSSYKSISSINASFFDLVFSMPMIDSIHLYLKDPPLRDQEGPIRYYSIDQYSRTGWLNRLDHADFSWLEKHRIQSPQGTISVISFARKVYSLNGKAEGVLVVNIKSSSFGKMLEDENGKVNRILVDSSQLPIASIGKIDIEDALGTIGDIEKNEDADLNSDGFMRYEDKFVVWSKLFNNDWLLVEITPWKEIAKNSLELAGILFLIGLIAILLVVLLTFYLTKQFTKPFKALLENMDEFSISEKELQLPNDYQNEFGTLFTGYKKMILRIKKLYEDLEVEFNEKRRAEVAALQANINPHFLYNTLDQLNWMAIAEGQVQISRVLELMGKMFRVGLSNGENFIHLKDELIHLESYLQIQQIRLDHRFDYRIDIPDSFLQCYIPKMTLQPFVENALIHGLHNKDLGFIIIKVYEVQNNLLITIKDNGAGLKKNHPIKKVNTGGYGIRNVRDRLFAYFGPSYTVTLYGEENIGTTALIKIPKQVILGDGDSNVESRNCG</sequence>
<dbReference type="EMBL" id="CP126116">
    <property type="protein sequence ID" value="WHZ59363.1"/>
    <property type="molecule type" value="Genomic_DNA"/>
</dbReference>
<evidence type="ECO:0000313" key="2">
    <source>
        <dbReference type="Proteomes" id="UP001226091"/>
    </source>
</evidence>
<evidence type="ECO:0000313" key="1">
    <source>
        <dbReference type="EMBL" id="WHZ59363.1"/>
    </source>
</evidence>
<dbReference type="EC" id="2.7.13.3" evidence="1"/>
<organism evidence="1 2">
    <name type="scientific">Metabacillus hrfriensis</name>
    <dbReference type="NCBI Taxonomy" id="3048891"/>
    <lineage>
        <taxon>Bacteria</taxon>
        <taxon>Bacillati</taxon>
        <taxon>Bacillota</taxon>
        <taxon>Bacilli</taxon>
        <taxon>Bacillales</taxon>
        <taxon>Bacillaceae</taxon>
        <taxon>Metabacillus</taxon>
    </lineage>
</organism>
<accession>A0ACD4RGB4</accession>
<proteinExistence type="predicted"/>
<keyword evidence="1" id="KW-0418">Kinase</keyword>
<reference evidence="2" key="1">
    <citation type="journal article" date="2025" name="Aquaculture">
        <title>Assessment of the bioflocculant production and safety properties of Metabacillus hrfriensis sp. nov. based on phenotypic and whole-genome sequencing analysis.</title>
        <authorList>
            <person name="Zhang R."/>
            <person name="Zhao Z."/>
            <person name="Luo L."/>
            <person name="Wang S."/>
            <person name="Guo K."/>
            <person name="Xu W."/>
        </authorList>
    </citation>
    <scope>NUCLEOTIDE SEQUENCE [LARGE SCALE GENOMIC DNA]</scope>
    <source>
        <strain evidence="2">CT-WN-B3</strain>
    </source>
</reference>
<name>A0ACD4RGB4_9BACI</name>
<keyword evidence="1" id="KW-0808">Transferase</keyword>
<dbReference type="Proteomes" id="UP001226091">
    <property type="component" value="Chromosome"/>
</dbReference>
<protein>
    <submittedName>
        <fullName evidence="1">Sensor histidine kinase</fullName>
        <ecNumber evidence="1">2.7.13.3</ecNumber>
    </submittedName>
</protein>
<keyword evidence="2" id="KW-1185">Reference proteome</keyword>